<feature type="compositionally biased region" description="Basic and acidic residues" evidence="8">
    <location>
        <begin position="134"/>
        <end position="158"/>
    </location>
</feature>
<dbReference type="GO" id="GO:0006935">
    <property type="term" value="P:chemotaxis"/>
    <property type="evidence" value="ECO:0007669"/>
    <property type="project" value="TreeGrafter"/>
</dbReference>
<dbReference type="GO" id="GO:0031965">
    <property type="term" value="C:nuclear membrane"/>
    <property type="evidence" value="ECO:0007669"/>
    <property type="project" value="UniProtKB-SubCell"/>
</dbReference>
<keyword evidence="6" id="KW-0472">Membrane</keyword>
<feature type="compositionally biased region" description="Basic and acidic residues" evidence="8">
    <location>
        <begin position="95"/>
        <end position="105"/>
    </location>
</feature>
<feature type="compositionally biased region" description="Acidic residues" evidence="8">
    <location>
        <begin position="344"/>
        <end position="353"/>
    </location>
</feature>
<proteinExistence type="predicted"/>
<evidence type="ECO:0000256" key="5">
    <source>
        <dbReference type="ARBA" id="ARBA00022989"/>
    </source>
</evidence>
<dbReference type="AlphaFoldDB" id="A0A9R0EFP1"/>
<dbReference type="PANTHER" id="PTHR13289:SF3">
    <property type="entry name" value="BIFOCAL, ISOFORM F"/>
    <property type="match status" value="1"/>
</dbReference>
<feature type="region of interest" description="Disordered" evidence="8">
    <location>
        <begin position="1"/>
        <end position="67"/>
    </location>
</feature>
<feature type="compositionally biased region" description="Low complexity" evidence="8">
    <location>
        <begin position="482"/>
        <end position="491"/>
    </location>
</feature>
<dbReference type="GO" id="GO:0030867">
    <property type="term" value="C:rough endoplasmic reticulum membrane"/>
    <property type="evidence" value="ECO:0007669"/>
    <property type="project" value="UniProtKB-SubCell"/>
</dbReference>
<feature type="compositionally biased region" description="Low complexity" evidence="8">
    <location>
        <begin position="676"/>
        <end position="685"/>
    </location>
</feature>
<dbReference type="InterPro" id="IPR019130">
    <property type="entry name" value="Macoilin"/>
</dbReference>
<feature type="compositionally biased region" description="Basic and acidic residues" evidence="8">
    <location>
        <begin position="686"/>
        <end position="710"/>
    </location>
</feature>
<keyword evidence="4" id="KW-0256">Endoplasmic reticulum</keyword>
<evidence type="ECO:0000313" key="10">
    <source>
        <dbReference type="RefSeq" id="XP_035429972.2"/>
    </source>
</evidence>
<feature type="region of interest" description="Disordered" evidence="8">
    <location>
        <begin position="665"/>
        <end position="733"/>
    </location>
</feature>
<dbReference type="GO" id="GO:0008017">
    <property type="term" value="F:microtubule binding"/>
    <property type="evidence" value="ECO:0007669"/>
    <property type="project" value="TreeGrafter"/>
</dbReference>
<evidence type="ECO:0000256" key="7">
    <source>
        <dbReference type="ARBA" id="ARBA00023242"/>
    </source>
</evidence>
<evidence type="ECO:0000256" key="2">
    <source>
        <dbReference type="ARBA" id="ARBA00004269"/>
    </source>
</evidence>
<keyword evidence="5" id="KW-1133">Transmembrane helix</keyword>
<comment type="subcellular location">
    <subcellularLocation>
        <location evidence="1">Nucleus membrane</location>
        <topology evidence="1">Multi-pass membrane protein</topology>
    </subcellularLocation>
    <subcellularLocation>
        <location evidence="2">Rough endoplasmic reticulum membrane</location>
        <topology evidence="2">Multi-pass membrane protein</topology>
    </subcellularLocation>
</comment>
<gene>
    <name evidence="10" type="primary">LOC118262579</name>
</gene>
<evidence type="ECO:0000256" key="6">
    <source>
        <dbReference type="ARBA" id="ARBA00023136"/>
    </source>
</evidence>
<sequence length="733" mass="78770">MMVETILESSQDFGMSNGALPQWKRELLQRRAAARSRPAQPPPQPPPPPPPPPHDEEDEELRYGPGIVKRLQSRYLSLALRDAPRRRPSVLRRATSLEHLLDDRPPPAPAPRNNLRPPRPASMAVPPAPLIPSTRRDSVKRARSVDALSRLDSREEPRAPSPSPPPPLAPRPPAQPRTARPPRRPTPLLRETERPPPDVVRSTLRKFESAPTRRAPPAVRISAVLRGLEGPRTSTPEPRESSDAPLSPRTPSPLPATEAMSPVPVPVANNEDTENALPPSGSRPVSRAALDGIARAGSTVRYAFEVPRAASHLPPLAATNQVLVGRARRVGVIRPMPARATDSATDESVEDIDEKSTERTTRLVSPSPPPPADSEQPPGRTERREPPPAALVEPIPRPPPESFRSSTPPAPSFIERSPSPETKPKLPETITPQLINGHLEAEGAPENKVTTSRIGAAGIERAWSGSADKKSPEKAAAGGGAAWARGSPAQARRGRGPPPASTSVVFNFSNRKEVPDYIENDGIILRANRRNRIKPGEPGVVVLRPDALLRSDSESDTEPDGADGSPPSPCSVRFVNDNVLINGRSSMPTRPNKDRISKLKLQFDDSLTRTFEYPSETSLSEEGAAEAAPGTPQLAEPPLHAPLAANTHITSAALSRYRPHKTRGAAFTLGVTPPDAAGAAGAAEMAEVRSEARSEAEGEGDGDREGEGDARPCGADLARSWSEARTHHTDLLF</sequence>
<keyword evidence="7" id="KW-0539">Nucleus</keyword>
<dbReference type="Proteomes" id="UP000829999">
    <property type="component" value="Chromosome 12"/>
</dbReference>
<feature type="region of interest" description="Disordered" evidence="8">
    <location>
        <begin position="79"/>
        <end position="288"/>
    </location>
</feature>
<evidence type="ECO:0000256" key="8">
    <source>
        <dbReference type="SAM" id="MobiDB-lite"/>
    </source>
</evidence>
<evidence type="ECO:0000256" key="1">
    <source>
        <dbReference type="ARBA" id="ARBA00004232"/>
    </source>
</evidence>
<evidence type="ECO:0000256" key="4">
    <source>
        <dbReference type="ARBA" id="ARBA00022824"/>
    </source>
</evidence>
<feature type="region of interest" description="Disordered" evidence="8">
    <location>
        <begin position="613"/>
        <end position="638"/>
    </location>
</feature>
<keyword evidence="3" id="KW-0812">Transmembrane</keyword>
<feature type="compositionally biased region" description="Pro residues" evidence="8">
    <location>
        <begin position="159"/>
        <end position="175"/>
    </location>
</feature>
<dbReference type="CTD" id="32119"/>
<dbReference type="RefSeq" id="XP_035429972.2">
    <property type="nucleotide sequence ID" value="XM_035574079.2"/>
</dbReference>
<dbReference type="OrthoDB" id="6517071at2759"/>
<dbReference type="GO" id="GO:0023041">
    <property type="term" value="P:neuronal signal transduction"/>
    <property type="evidence" value="ECO:0007669"/>
    <property type="project" value="InterPro"/>
</dbReference>
<evidence type="ECO:0000256" key="3">
    <source>
        <dbReference type="ARBA" id="ARBA00022692"/>
    </source>
</evidence>
<reference evidence="10" key="1">
    <citation type="submission" date="2025-08" db="UniProtKB">
        <authorList>
            <consortium name="RefSeq"/>
        </authorList>
    </citation>
    <scope>IDENTIFICATION</scope>
    <source>
        <tissue evidence="10">Whole larval tissue</tissue>
    </source>
</reference>
<name>A0A9R0EFP1_SPOFR</name>
<feature type="compositionally biased region" description="Low complexity" evidence="8">
    <location>
        <begin position="616"/>
        <end position="638"/>
    </location>
</feature>
<protein>
    <submittedName>
        <fullName evidence="10">Serine/arginine repetitive matrix protein 1 isoform X1</fullName>
    </submittedName>
</protein>
<evidence type="ECO:0000313" key="9">
    <source>
        <dbReference type="Proteomes" id="UP000829999"/>
    </source>
</evidence>
<organism evidence="9 10">
    <name type="scientific">Spodoptera frugiperda</name>
    <name type="common">Fall armyworm</name>
    <dbReference type="NCBI Taxonomy" id="7108"/>
    <lineage>
        <taxon>Eukaryota</taxon>
        <taxon>Metazoa</taxon>
        <taxon>Ecdysozoa</taxon>
        <taxon>Arthropoda</taxon>
        <taxon>Hexapoda</taxon>
        <taxon>Insecta</taxon>
        <taxon>Pterygota</taxon>
        <taxon>Neoptera</taxon>
        <taxon>Endopterygota</taxon>
        <taxon>Lepidoptera</taxon>
        <taxon>Glossata</taxon>
        <taxon>Ditrysia</taxon>
        <taxon>Noctuoidea</taxon>
        <taxon>Noctuidae</taxon>
        <taxon>Amphipyrinae</taxon>
        <taxon>Spodoptera</taxon>
    </lineage>
</organism>
<feature type="region of interest" description="Disordered" evidence="8">
    <location>
        <begin position="335"/>
        <end position="504"/>
    </location>
</feature>
<accession>A0A9R0EFP1</accession>
<keyword evidence="9" id="KW-1185">Reference proteome</keyword>
<dbReference type="PANTHER" id="PTHR13289">
    <property type="entry name" value="PROTEIN PHOSPHATASE 1-BINDING PROTEIN BIFOCAL"/>
    <property type="match status" value="1"/>
</dbReference>
<feature type="compositionally biased region" description="Basic and acidic residues" evidence="8">
    <location>
        <begin position="722"/>
        <end position="733"/>
    </location>
</feature>
<feature type="region of interest" description="Disordered" evidence="8">
    <location>
        <begin position="544"/>
        <end position="572"/>
    </location>
</feature>
<feature type="compositionally biased region" description="Pro residues" evidence="8">
    <location>
        <begin position="39"/>
        <end position="52"/>
    </location>
</feature>
<dbReference type="GeneID" id="118262579"/>